<sequence>MYKDYNMPQLTLPMAFFINDSIEIMWLSQNLPLSYKTINRFRIQS</sequence>
<evidence type="ECO:0000313" key="1">
    <source>
        <dbReference type="EMBL" id="SUM55372.1"/>
    </source>
</evidence>
<dbReference type="AlphaFoldDB" id="A0A380GLS5"/>
<gene>
    <name evidence="1" type="ORF">NCTC13834_01736</name>
</gene>
<accession>A0A380GLS5</accession>
<organism evidence="1 2">
    <name type="scientific">Staphylococcus nepalensis</name>
    <dbReference type="NCBI Taxonomy" id="214473"/>
    <lineage>
        <taxon>Bacteria</taxon>
        <taxon>Bacillati</taxon>
        <taxon>Bacillota</taxon>
        <taxon>Bacilli</taxon>
        <taxon>Bacillales</taxon>
        <taxon>Staphylococcaceae</taxon>
        <taxon>Staphylococcus</taxon>
    </lineage>
</organism>
<protein>
    <submittedName>
        <fullName evidence="1">Transposase</fullName>
    </submittedName>
</protein>
<dbReference type="EMBL" id="UHDS01000001">
    <property type="protein sequence ID" value="SUM55372.1"/>
    <property type="molecule type" value="Genomic_DNA"/>
</dbReference>
<evidence type="ECO:0000313" key="2">
    <source>
        <dbReference type="Proteomes" id="UP000254412"/>
    </source>
</evidence>
<reference evidence="1 2" key="1">
    <citation type="submission" date="2018-06" db="EMBL/GenBank/DDBJ databases">
        <authorList>
            <consortium name="Pathogen Informatics"/>
            <person name="Doyle S."/>
        </authorList>
    </citation>
    <scope>NUCLEOTIDE SEQUENCE [LARGE SCALE GENOMIC DNA]</scope>
    <source>
        <strain evidence="1 2">NCTC13834</strain>
    </source>
</reference>
<name>A0A380GLS5_9STAP</name>
<proteinExistence type="predicted"/>
<dbReference type="Proteomes" id="UP000254412">
    <property type="component" value="Unassembled WGS sequence"/>
</dbReference>